<reference evidence="2 3" key="1">
    <citation type="journal article" date="2016" name="Mol. Biol. Evol.">
        <title>Comparative Genomics of Early-Diverging Mushroom-Forming Fungi Provides Insights into the Origins of Lignocellulose Decay Capabilities.</title>
        <authorList>
            <person name="Nagy L.G."/>
            <person name="Riley R."/>
            <person name="Tritt A."/>
            <person name="Adam C."/>
            <person name="Daum C."/>
            <person name="Floudas D."/>
            <person name="Sun H."/>
            <person name="Yadav J.S."/>
            <person name="Pangilinan J."/>
            <person name="Larsson K.H."/>
            <person name="Matsuura K."/>
            <person name="Barry K."/>
            <person name="Labutti K."/>
            <person name="Kuo R."/>
            <person name="Ohm R.A."/>
            <person name="Bhattacharya S.S."/>
            <person name="Shirouzu T."/>
            <person name="Yoshinaga Y."/>
            <person name="Martin F.M."/>
            <person name="Grigoriev I.V."/>
            <person name="Hibbett D.S."/>
        </authorList>
    </citation>
    <scope>NUCLEOTIDE SEQUENCE [LARGE SCALE GENOMIC DNA]</scope>
    <source>
        <strain evidence="2 3">HHB12029</strain>
    </source>
</reference>
<protein>
    <recommendedName>
        <fullName evidence="1">MULE transposase domain-containing protein</fullName>
    </recommendedName>
</protein>
<gene>
    <name evidence="2" type="ORF">EXIGLDRAFT_780756</name>
</gene>
<organism evidence="2 3">
    <name type="scientific">Exidia glandulosa HHB12029</name>
    <dbReference type="NCBI Taxonomy" id="1314781"/>
    <lineage>
        <taxon>Eukaryota</taxon>
        <taxon>Fungi</taxon>
        <taxon>Dikarya</taxon>
        <taxon>Basidiomycota</taxon>
        <taxon>Agaricomycotina</taxon>
        <taxon>Agaricomycetes</taxon>
        <taxon>Auriculariales</taxon>
        <taxon>Exidiaceae</taxon>
        <taxon>Exidia</taxon>
    </lineage>
</organism>
<dbReference type="InParanoid" id="A0A165Z9K1"/>
<accession>A0A165Z9K1</accession>
<dbReference type="Proteomes" id="UP000077266">
    <property type="component" value="Unassembled WGS sequence"/>
</dbReference>
<keyword evidence="3" id="KW-1185">Reference proteome</keyword>
<feature type="domain" description="MULE transposase" evidence="1">
    <location>
        <begin position="338"/>
        <end position="444"/>
    </location>
</feature>
<dbReference type="AlphaFoldDB" id="A0A165Z9K1"/>
<evidence type="ECO:0000313" key="3">
    <source>
        <dbReference type="Proteomes" id="UP000077266"/>
    </source>
</evidence>
<evidence type="ECO:0000313" key="2">
    <source>
        <dbReference type="EMBL" id="KZV80609.1"/>
    </source>
</evidence>
<sequence length="573" mass="64555">MAPQNTQYRVRFAPVDSASAARGRNATSAQSNKARLTPVELASVVPVGKLALASNEKQAVQALYSGTSGTAPVEHVYQPDNADDQTAAAALLCSHGLDIDSREAFGNKWRGVWSTQEIPKGSKSKKIAKKEEKTRLLLQCVCGYHHAERGYKSRHSAFAYTGCYAHAEITFLTKSKKILRVRGFLDHNAACDSAEVAAVPMWPVHPEVYEVALKQLALGATLTDILERNQQLFRTPKGYQHQPSDLKTSRYRWLLSSRDSRSLYRQHHRMTGISVEDKPHVNIDEWLDPESPKFNAELRDAVFYYRARAAEDERFKVCISTKEMKEAAWKYSHGQQMILDGTFGVCDSKMLLFIVMGLDENRHGVPLAFLLFSAPTQNKKTSAGYDTAILTELLGAWRDSLGLNDAKEAFAPLIVITDTDARERAALLRVWPKVYLLLCKFHLRQCWRNHRNTSLKGKSPVLSRLKQRLARLEQSLVESVKHDAALALINTERTTLEAFRAESKSAVEKAIEHLDYLQGYWLTEDLWKSWSAYGRLYAANLLGRPVCTVLTTTNHLEAFNRVLKRTHLVVTVT</sequence>
<proteinExistence type="predicted"/>
<dbReference type="STRING" id="1314781.A0A165Z9K1"/>
<dbReference type="Pfam" id="PF10551">
    <property type="entry name" value="MULE"/>
    <property type="match status" value="1"/>
</dbReference>
<name>A0A165Z9K1_EXIGL</name>
<dbReference type="EMBL" id="KV426465">
    <property type="protein sequence ID" value="KZV80609.1"/>
    <property type="molecule type" value="Genomic_DNA"/>
</dbReference>
<dbReference type="InterPro" id="IPR018289">
    <property type="entry name" value="MULE_transposase_dom"/>
</dbReference>
<dbReference type="OrthoDB" id="2422225at2759"/>
<evidence type="ECO:0000259" key="1">
    <source>
        <dbReference type="Pfam" id="PF10551"/>
    </source>
</evidence>